<name>A0A810PW08_9FIRM</name>
<reference evidence="1" key="1">
    <citation type="submission" date="2020-09" db="EMBL/GenBank/DDBJ databases">
        <title>New species isolated from human feces.</title>
        <authorList>
            <person name="Kitahara M."/>
            <person name="Shigeno Y."/>
            <person name="Shime M."/>
            <person name="Matsumoto Y."/>
            <person name="Nakamura S."/>
            <person name="Motooka D."/>
            <person name="Fukuoka S."/>
            <person name="Nishikawa H."/>
            <person name="Benno Y."/>
        </authorList>
    </citation>
    <scope>NUCLEOTIDE SEQUENCE</scope>
    <source>
        <strain evidence="1">MM35</strain>
    </source>
</reference>
<gene>
    <name evidence="1" type="ORF">MM35RIKEN_01080</name>
</gene>
<evidence type="ECO:0000313" key="1">
    <source>
        <dbReference type="EMBL" id="BCK77916.1"/>
    </source>
</evidence>
<evidence type="ECO:0000313" key="2">
    <source>
        <dbReference type="Proteomes" id="UP000681343"/>
    </source>
</evidence>
<organism evidence="1 2">
    <name type="scientific">Vescimonas fastidiosa</name>
    <dbReference type="NCBI Taxonomy" id="2714353"/>
    <lineage>
        <taxon>Bacteria</taxon>
        <taxon>Bacillati</taxon>
        <taxon>Bacillota</taxon>
        <taxon>Clostridia</taxon>
        <taxon>Eubacteriales</taxon>
        <taxon>Oscillospiraceae</taxon>
        <taxon>Vescimonas</taxon>
    </lineage>
</organism>
<protein>
    <submittedName>
        <fullName evidence="1">Uncharacterized protein</fullName>
    </submittedName>
</protein>
<dbReference type="KEGG" id="vfa:MM35RIKEN_01080"/>
<keyword evidence="2" id="KW-1185">Reference proteome</keyword>
<accession>A0A810PW08</accession>
<dbReference type="AlphaFoldDB" id="A0A810PW08"/>
<dbReference type="Proteomes" id="UP000681343">
    <property type="component" value="Chromosome"/>
</dbReference>
<dbReference type="RefSeq" id="WP_212818367.1">
    <property type="nucleotide sequence ID" value="NZ_AP023415.1"/>
</dbReference>
<sequence>MEPKLIYEDDIHRIYCYKVESLDRVSKMQAFLKEYYPDHVYTNITIIFENDDEYIPDQKYDTFEEITARYHATHLEDLVDHISLNTTINGKRSLITMYPNGAVTVCVMKK</sequence>
<dbReference type="EMBL" id="AP023415">
    <property type="protein sequence ID" value="BCK77916.1"/>
    <property type="molecule type" value="Genomic_DNA"/>
</dbReference>
<proteinExistence type="predicted"/>